<organism evidence="1 2">
    <name type="scientific">Glycomyces tritici</name>
    <dbReference type="NCBI Taxonomy" id="2665176"/>
    <lineage>
        <taxon>Bacteria</taxon>
        <taxon>Bacillati</taxon>
        <taxon>Actinomycetota</taxon>
        <taxon>Actinomycetes</taxon>
        <taxon>Glycomycetales</taxon>
        <taxon>Glycomycetaceae</taxon>
        <taxon>Glycomyces</taxon>
    </lineage>
</organism>
<evidence type="ECO:0008006" key="3">
    <source>
        <dbReference type="Google" id="ProtNLM"/>
    </source>
</evidence>
<dbReference type="InterPro" id="IPR036388">
    <property type="entry name" value="WH-like_DNA-bd_sf"/>
</dbReference>
<evidence type="ECO:0000313" key="1">
    <source>
        <dbReference type="EMBL" id="MDN3243813.1"/>
    </source>
</evidence>
<name>A0ABT7YZW6_9ACTN</name>
<keyword evidence="2" id="KW-1185">Reference proteome</keyword>
<comment type="caution">
    <text evidence="1">The sequence shown here is derived from an EMBL/GenBank/DDBJ whole genome shotgun (WGS) entry which is preliminary data.</text>
</comment>
<reference evidence="1" key="1">
    <citation type="submission" date="2023-06" db="EMBL/GenBank/DDBJ databases">
        <title>Gycomyces niveus sp.nov., a novel actinomycete isolated from soil in Shouguang.</title>
        <authorList>
            <person name="Yang X."/>
            <person name="Zhao J."/>
        </authorList>
    </citation>
    <scope>NUCLEOTIDE SEQUENCE</scope>
    <source>
        <strain evidence="1">NEAU C2</strain>
    </source>
</reference>
<proteinExistence type="predicted"/>
<dbReference type="Proteomes" id="UP001171902">
    <property type="component" value="Unassembled WGS sequence"/>
</dbReference>
<dbReference type="EMBL" id="JAUEMJ010000017">
    <property type="protein sequence ID" value="MDN3243813.1"/>
    <property type="molecule type" value="Genomic_DNA"/>
</dbReference>
<accession>A0ABT7YZW6</accession>
<gene>
    <name evidence="1" type="ORF">QWI33_29150</name>
</gene>
<protein>
    <recommendedName>
        <fullName evidence="3">HTH luxR-type domain-containing protein</fullName>
    </recommendedName>
</protein>
<sequence>MSDHAGTEMPLQQVITLIDRIVGSEMVVETAEKVPVKAEESILPQLISYMDRHGVPQQVDMTYTVRPEWRDDLPRYEHVRRRLTPRTRFRALCRPDDSPRGAEDQIPLGLRPELVDVRTAWKPIPEFAIIDKETALVKTRVTTAYALVIRLAVPELVRSLSDEFEQNWCLSLTPERYRRLRKLLDCPVNKQLLQHLRDGCIDEVAAKRMKVSVRTYRRYLSLLMEAFGVETRFQLAWRLSQLEP</sequence>
<evidence type="ECO:0000313" key="2">
    <source>
        <dbReference type="Proteomes" id="UP001171902"/>
    </source>
</evidence>
<dbReference type="Gene3D" id="1.10.10.10">
    <property type="entry name" value="Winged helix-like DNA-binding domain superfamily/Winged helix DNA-binding domain"/>
    <property type="match status" value="1"/>
</dbReference>
<dbReference type="RefSeq" id="WP_289960123.1">
    <property type="nucleotide sequence ID" value="NZ_JAUEMJ010000017.1"/>
</dbReference>